<protein>
    <submittedName>
        <fullName evidence="2">Uncharacterized protein</fullName>
    </submittedName>
</protein>
<keyword evidence="1" id="KW-0812">Transmembrane</keyword>
<keyword evidence="1" id="KW-0472">Membrane</keyword>
<evidence type="ECO:0000256" key="1">
    <source>
        <dbReference type="SAM" id="Phobius"/>
    </source>
</evidence>
<keyword evidence="1" id="KW-1133">Transmembrane helix</keyword>
<sequence length="108" mass="11813">MQVTYPVIILAILASGLVSGFITFRMHGMRLAPHFVVLILALVATLISIINGNSYILYCAVLLQILTTITAFTQTWATLKYNFQTAPAYAPHLTLMTMLPVLAVASMI</sequence>
<dbReference type="InterPro" id="IPR035350">
    <property type="entry name" value="DUF5400"/>
</dbReference>
<gene>
    <name evidence="2" type="ORF">A994_05050</name>
</gene>
<dbReference type="OrthoDB" id="65971at2157"/>
<reference evidence="2 3" key="1">
    <citation type="journal article" date="2012" name="J. Bacteriol.">
        <title>Draft genome sequence of Methanobacterium formicicum DSM 3637, an archaebacterium isolated from the methane producer amoeba Pelomyxa palustris.</title>
        <authorList>
            <person name="Gutierrez G."/>
        </authorList>
    </citation>
    <scope>NUCLEOTIDE SEQUENCE [LARGE SCALE GENOMIC DNA]</scope>
    <source>
        <strain evidence="3">DSM 3637 / PP1</strain>
    </source>
</reference>
<dbReference type="Proteomes" id="UP000007360">
    <property type="component" value="Unassembled WGS sequence"/>
</dbReference>
<dbReference type="RefSeq" id="WP_004030259.1">
    <property type="nucleotide sequence ID" value="NZ_AMPO01000003.1"/>
</dbReference>
<accession>K2QDZ3</accession>
<dbReference type="PATRIC" id="fig|1204725.3.peg.1015"/>
<keyword evidence="3" id="KW-1185">Reference proteome</keyword>
<evidence type="ECO:0000313" key="3">
    <source>
        <dbReference type="Proteomes" id="UP000007360"/>
    </source>
</evidence>
<evidence type="ECO:0000313" key="2">
    <source>
        <dbReference type="EMBL" id="EKF86296.1"/>
    </source>
</evidence>
<feature type="transmembrane region" description="Helical" evidence="1">
    <location>
        <begin position="31"/>
        <end position="49"/>
    </location>
</feature>
<dbReference type="Pfam" id="PF17379">
    <property type="entry name" value="DUF5400"/>
    <property type="match status" value="1"/>
</dbReference>
<dbReference type="AlphaFoldDB" id="K2QDZ3"/>
<dbReference type="EMBL" id="AMPO01000003">
    <property type="protein sequence ID" value="EKF86296.1"/>
    <property type="molecule type" value="Genomic_DNA"/>
</dbReference>
<feature type="transmembrane region" description="Helical" evidence="1">
    <location>
        <begin position="89"/>
        <end position="107"/>
    </location>
</feature>
<organism evidence="2 3">
    <name type="scientific">Methanobacterium formicicum (strain DSM 3637 / PP1)</name>
    <dbReference type="NCBI Taxonomy" id="1204725"/>
    <lineage>
        <taxon>Archaea</taxon>
        <taxon>Methanobacteriati</taxon>
        <taxon>Methanobacteriota</taxon>
        <taxon>Methanomada group</taxon>
        <taxon>Methanobacteria</taxon>
        <taxon>Methanobacteriales</taxon>
        <taxon>Methanobacteriaceae</taxon>
        <taxon>Methanobacterium</taxon>
    </lineage>
</organism>
<feature type="transmembrane region" description="Helical" evidence="1">
    <location>
        <begin position="55"/>
        <end position="77"/>
    </location>
</feature>
<name>K2QDZ3_METFP</name>
<comment type="caution">
    <text evidence="2">The sequence shown here is derived from an EMBL/GenBank/DDBJ whole genome shotgun (WGS) entry which is preliminary data.</text>
</comment>
<proteinExistence type="predicted"/>
<feature type="transmembrane region" description="Helical" evidence="1">
    <location>
        <begin position="6"/>
        <end position="24"/>
    </location>
</feature>